<dbReference type="InterPro" id="IPR036513">
    <property type="entry name" value="STAS_dom_sf"/>
</dbReference>
<dbReference type="CDD" id="cd07042">
    <property type="entry name" value="STAS_SulP_like_sulfate_transporter"/>
    <property type="match status" value="1"/>
</dbReference>
<keyword evidence="3 5" id="KW-1133">Transmembrane helix</keyword>
<evidence type="ECO:0000256" key="2">
    <source>
        <dbReference type="ARBA" id="ARBA00022692"/>
    </source>
</evidence>
<dbReference type="GO" id="GO:0016020">
    <property type="term" value="C:membrane"/>
    <property type="evidence" value="ECO:0007669"/>
    <property type="project" value="UniProtKB-SubCell"/>
</dbReference>
<reference evidence="7 8" key="2">
    <citation type="journal article" date="2011" name="Stand. Genomic Sci.">
        <title>Complete genome sequence of Calditerrivibrio nitroreducens type strain (Yu37-1).</title>
        <authorList>
            <person name="Pitluck S."/>
            <person name="Sikorski J."/>
            <person name="Zeytun A."/>
            <person name="Lapidus A."/>
            <person name="Nolan M."/>
            <person name="Lucas S."/>
            <person name="Hammon N."/>
            <person name="Deshpande S."/>
            <person name="Cheng J.F."/>
            <person name="Tapia R."/>
            <person name="Han C."/>
            <person name="Goodwin L."/>
            <person name="Liolios K."/>
            <person name="Pagani I."/>
            <person name="Ivanova N."/>
            <person name="Mavromatis K."/>
            <person name="Pati A."/>
            <person name="Chen A."/>
            <person name="Palaniappan K."/>
            <person name="Hauser L."/>
            <person name="Chang Y.J."/>
            <person name="Jeffries C.D."/>
            <person name="Detter J.C."/>
            <person name="Brambilla E."/>
            <person name="Djao O.D."/>
            <person name="Rohde M."/>
            <person name="Spring S."/>
            <person name="Goker M."/>
            <person name="Woyke T."/>
            <person name="Bristow J."/>
            <person name="Eisen J.A."/>
            <person name="Markowitz V."/>
            <person name="Hugenholtz P."/>
            <person name="Kyrpides N.C."/>
            <person name="Klenk H.P."/>
            <person name="Land M."/>
        </authorList>
    </citation>
    <scope>NUCLEOTIDE SEQUENCE [LARGE SCALE GENOMIC DNA]</scope>
    <source>
        <strain evidence="8">DSM 19672 / NBRC 101217 / Yu37-1</strain>
    </source>
</reference>
<dbReference type="Pfam" id="PF00916">
    <property type="entry name" value="Sulfate_transp"/>
    <property type="match status" value="1"/>
</dbReference>
<feature type="transmembrane region" description="Helical" evidence="5">
    <location>
        <begin position="135"/>
        <end position="157"/>
    </location>
</feature>
<comment type="subcellular location">
    <subcellularLocation>
        <location evidence="1">Membrane</location>
        <topology evidence="1">Multi-pass membrane protein</topology>
    </subcellularLocation>
</comment>
<evidence type="ECO:0000256" key="4">
    <source>
        <dbReference type="ARBA" id="ARBA00023136"/>
    </source>
</evidence>
<feature type="transmembrane region" description="Helical" evidence="5">
    <location>
        <begin position="383"/>
        <end position="414"/>
    </location>
</feature>
<dbReference type="RefSeq" id="WP_013452150.1">
    <property type="nucleotide sequence ID" value="NC_014758.1"/>
</dbReference>
<accession>E4THT3</accession>
<feature type="transmembrane region" description="Helical" evidence="5">
    <location>
        <begin position="178"/>
        <end position="197"/>
    </location>
</feature>
<keyword evidence="2 5" id="KW-0812">Transmembrane</keyword>
<dbReference type="STRING" id="768670.Calni_2050"/>
<reference key="1">
    <citation type="submission" date="2010-11" db="EMBL/GenBank/DDBJ databases">
        <title>The complete genome of chromosome of Calditerrivibrio nitroreducens DSM 19672.</title>
        <authorList>
            <consortium name="US DOE Joint Genome Institute (JGI-PGF)"/>
            <person name="Lucas S."/>
            <person name="Copeland A."/>
            <person name="Lapidus A."/>
            <person name="Bruce D."/>
            <person name="Goodwin L."/>
            <person name="Pitluck S."/>
            <person name="Kyrpides N."/>
            <person name="Mavromatis K."/>
            <person name="Ivanova N."/>
            <person name="Mikhailova N."/>
            <person name="Zeytun A."/>
            <person name="Brettin T."/>
            <person name="Detter J.C."/>
            <person name="Tapia R."/>
            <person name="Han C."/>
            <person name="Land M."/>
            <person name="Hauser L."/>
            <person name="Markowitz V."/>
            <person name="Cheng J.-F."/>
            <person name="Hugenholtz P."/>
            <person name="Woyke T."/>
            <person name="Wu D."/>
            <person name="Spring S."/>
            <person name="Schroeder M."/>
            <person name="Brambilla E."/>
            <person name="Klenk H.-P."/>
            <person name="Eisen J.A."/>
        </authorList>
    </citation>
    <scope>NUCLEOTIDE SEQUENCE [LARGE SCALE GENOMIC DNA]</scope>
    <source>
        <strain>DSM 19672</strain>
    </source>
</reference>
<evidence type="ECO:0000313" key="8">
    <source>
        <dbReference type="Proteomes" id="UP000007039"/>
    </source>
</evidence>
<feature type="transmembrane region" description="Helical" evidence="5">
    <location>
        <begin position="30"/>
        <end position="50"/>
    </location>
</feature>
<feature type="domain" description="STAS" evidence="6">
    <location>
        <begin position="456"/>
        <end position="558"/>
    </location>
</feature>
<dbReference type="KEGG" id="cni:Calni_2050"/>
<evidence type="ECO:0000256" key="5">
    <source>
        <dbReference type="SAM" id="Phobius"/>
    </source>
</evidence>
<feature type="transmembrane region" description="Helical" evidence="5">
    <location>
        <begin position="334"/>
        <end position="363"/>
    </location>
</feature>
<dbReference type="InterPro" id="IPR001902">
    <property type="entry name" value="SLC26A/SulP_fam"/>
</dbReference>
<protein>
    <submittedName>
        <fullName evidence="7">Sulfate transporter</fullName>
    </submittedName>
</protein>
<name>E4THT3_CALNY</name>
<dbReference type="OrthoDB" id="9769739at2"/>
<dbReference type="GO" id="GO:0055085">
    <property type="term" value="P:transmembrane transport"/>
    <property type="evidence" value="ECO:0007669"/>
    <property type="project" value="InterPro"/>
</dbReference>
<evidence type="ECO:0000313" key="7">
    <source>
        <dbReference type="EMBL" id="ADR19944.1"/>
    </source>
</evidence>
<keyword evidence="4 5" id="KW-0472">Membrane</keyword>
<feature type="transmembrane region" description="Helical" evidence="5">
    <location>
        <begin position="203"/>
        <end position="220"/>
    </location>
</feature>
<dbReference type="PROSITE" id="PS50801">
    <property type="entry name" value="STAS"/>
    <property type="match status" value="1"/>
</dbReference>
<evidence type="ECO:0000256" key="1">
    <source>
        <dbReference type="ARBA" id="ARBA00004141"/>
    </source>
</evidence>
<dbReference type="PANTHER" id="PTHR11814">
    <property type="entry name" value="SULFATE TRANSPORTER"/>
    <property type="match status" value="1"/>
</dbReference>
<dbReference type="Gene3D" id="3.30.750.24">
    <property type="entry name" value="STAS domain"/>
    <property type="match status" value="1"/>
</dbReference>
<dbReference type="eggNOG" id="COG0659">
    <property type="taxonomic scope" value="Bacteria"/>
</dbReference>
<evidence type="ECO:0000256" key="3">
    <source>
        <dbReference type="ARBA" id="ARBA00022989"/>
    </source>
</evidence>
<dbReference type="SUPFAM" id="SSF52091">
    <property type="entry name" value="SpoIIaa-like"/>
    <property type="match status" value="1"/>
</dbReference>
<feature type="transmembrane region" description="Helical" evidence="5">
    <location>
        <begin position="102"/>
        <end position="123"/>
    </location>
</feature>
<dbReference type="EMBL" id="CP002347">
    <property type="protein sequence ID" value="ADR19944.1"/>
    <property type="molecule type" value="Genomic_DNA"/>
</dbReference>
<proteinExistence type="predicted"/>
<organism evidence="7 8">
    <name type="scientific">Calditerrivibrio nitroreducens (strain DSM 19672 / NBRC 101217 / Yu37-1)</name>
    <dbReference type="NCBI Taxonomy" id="768670"/>
    <lineage>
        <taxon>Bacteria</taxon>
        <taxon>Pseudomonadati</taxon>
        <taxon>Deferribacterota</taxon>
        <taxon>Deferribacteres</taxon>
        <taxon>Deferribacterales</taxon>
        <taxon>Calditerrivibrionaceae</taxon>
    </lineage>
</organism>
<dbReference type="HOGENOM" id="CLU_003182_13_1_0"/>
<dbReference type="NCBIfam" id="TIGR00815">
    <property type="entry name" value="sulP"/>
    <property type="match status" value="1"/>
</dbReference>
<keyword evidence="8" id="KW-1185">Reference proteome</keyword>
<dbReference type="Pfam" id="PF01740">
    <property type="entry name" value="STAS"/>
    <property type="match status" value="1"/>
</dbReference>
<feature type="transmembrane region" description="Helical" evidence="5">
    <location>
        <begin position="57"/>
        <end position="73"/>
    </location>
</feature>
<dbReference type="Proteomes" id="UP000007039">
    <property type="component" value="Chromosome"/>
</dbReference>
<evidence type="ECO:0000259" key="6">
    <source>
        <dbReference type="PROSITE" id="PS50801"/>
    </source>
</evidence>
<dbReference type="InterPro" id="IPR002645">
    <property type="entry name" value="STAS_dom"/>
</dbReference>
<dbReference type="InterPro" id="IPR011547">
    <property type="entry name" value="SLC26A/SulP_dom"/>
</dbReference>
<dbReference type="AlphaFoldDB" id="E4THT3"/>
<sequence precursor="true">MSNNYFNEFKPKLFTVLKKGYTRKNLMSDLISGLIVAIVALPLSMAFAIASGASPEKGLYTAIIGGFLISLLGGSRYQIGGPAGAFIVIVYGIIYKHGYDGLMLATIIAGLLLILMGLLKLGSVIKFIPYPVTKGFSAGIAMIIFITQLNDFFGMGIKKVPSEFFEKIMTYFEHIPDINLTTTLIGLLSILIIIYSKKITTKIPGPFIAVIFGVAIIYILKLPIETIQDRFGSIPNNLPHPQLPPFSLAKIKAVIPDAITIALLGAIESLLSAVVADGMTGGKHRSNMELVAQGIANIASPLFTGLPATGTIARTATNIKNGAFSPLSGIFHALWVLLFMLLLSPIIIKIPFATLAAILIVVAYNMSELEHIKDLFKAPKSDISVFLSTFLLTVIIDLNVAIQVGMLLAVLLFMRRMISLTEIKDLKIELDKSEDKTGNEDVFDPDATYNKIIPKGVDVYELNGPFFFGVADKVKNTLTSIENNPKVFILRMRNVPMVDATGMHSLIEICEYFTKRKTKVVLSGVNPYVKSLLLKAGIDKLIGEENITDHIDKALEVAKKYL</sequence>
<gene>
    <name evidence="7" type="ordered locus">Calni_2050</name>
</gene>